<keyword evidence="3" id="KW-1185">Reference proteome</keyword>
<dbReference type="Pfam" id="PF06545">
    <property type="entry name" value="AllG"/>
    <property type="match status" value="1"/>
</dbReference>
<dbReference type="InterPro" id="IPR024033">
    <property type="entry name" value="OXTCase_su_AllG_h-dom"/>
</dbReference>
<sequence>MSINDLFGKDLGFVNIGAPNFMEDLALQGQRVTQLVWQPPTMAPALLEALDALAANEEVRAANEEAASRIMAAQTRLVGLAPAREVVPGMTENTILHAGPPIAWEDMCGTMQGAVVGALLYEGRAADERQARELAASGEIEFSPCHEHGAVGPMAGIVSPSMPVHIVENQTHGTMAYCTVNEGLGKVLRFGAFDESVIERLTWIEREFAPAMDKAVRALGGIDTKTIIAQAVQMGDECHNRNKAATSLLFKEVAPALLECGVPLDTAKRVMRFISANEHYFLNLSMPSCKCALDAASGIPNSTVLTAMSRNGVEFGIRVSGLGEQWFTGPANLVDGLLFPGFSPEDANPDLGDSAITETMGIGGFAMGASPAIVQFVGGSVADAMRYTESMREITVAENAGFSLPPMNFRGTATGVDLVKVLESGVLPVINTGIAHKVPGIGQVGAGIVNPPVECFERALEAFAGTRAS</sequence>
<feature type="coiled-coil region" evidence="1">
    <location>
        <begin position="47"/>
        <end position="76"/>
    </location>
</feature>
<dbReference type="Gene3D" id="3.90.1710.10">
    <property type="entry name" value="Enterococcus faecalis V583 domain"/>
    <property type="match status" value="1"/>
</dbReference>
<dbReference type="Gene3D" id="1.10.10.660">
    <property type="entry name" value="conserved protein of unknown function from Enterococcus faecalis V583"/>
    <property type="match status" value="1"/>
</dbReference>
<comment type="caution">
    <text evidence="2">The sequence shown here is derived from an EMBL/GenBank/DDBJ whole genome shotgun (WGS) entry which is preliminary data.</text>
</comment>
<dbReference type="EMBL" id="PPEL01000063">
    <property type="protein sequence ID" value="PNV64846.1"/>
    <property type="molecule type" value="Genomic_DNA"/>
</dbReference>
<proteinExistence type="predicted"/>
<dbReference type="InterPro" id="IPR009499">
    <property type="entry name" value="AllG-like"/>
</dbReference>
<evidence type="ECO:0000313" key="3">
    <source>
        <dbReference type="Proteomes" id="UP000236488"/>
    </source>
</evidence>
<dbReference type="Proteomes" id="UP000236488">
    <property type="component" value="Unassembled WGS sequence"/>
</dbReference>
<dbReference type="Gene3D" id="3.90.1700.10">
    <property type="entry name" value="v583 domain like"/>
    <property type="match status" value="1"/>
</dbReference>
<keyword evidence="1" id="KW-0175">Coiled coil</keyword>
<organism evidence="2 3">
    <name type="scientific">Rubneribacter badeniensis</name>
    <dbReference type="NCBI Taxonomy" id="2070688"/>
    <lineage>
        <taxon>Bacteria</taxon>
        <taxon>Bacillati</taxon>
        <taxon>Actinomycetota</taxon>
        <taxon>Coriobacteriia</taxon>
        <taxon>Eggerthellales</taxon>
        <taxon>Eggerthellaceae</taxon>
        <taxon>Rubneribacter</taxon>
    </lineage>
</organism>
<reference evidence="2 3" key="1">
    <citation type="journal article" date="2018" name="Int. J. Syst. Evol. Microbiol.">
        <title>Rubneribacter badeniensis gen. nov., sp. nov. and Enteroscipio rubneri gen. nov., sp. nov., new members of the Eggerthellaceae isolated from human faeces.</title>
        <authorList>
            <person name="Danylec N."/>
            <person name="Gobl A."/>
            <person name="Stoll D.A."/>
            <person name="Hetzer B."/>
            <person name="Kulling S.E."/>
            <person name="Huch M."/>
        </authorList>
    </citation>
    <scope>NUCLEOTIDE SEQUENCE [LARGE SCALE GENOMIC DNA]</scope>
    <source>
        <strain evidence="2 3">ResAG-85</strain>
    </source>
</reference>
<gene>
    <name evidence="2" type="ORF">C2L80_09705</name>
</gene>
<dbReference type="AlphaFoldDB" id="A0A2K2U3D4"/>
<accession>A0A2K2U3D4</accession>
<protein>
    <submittedName>
        <fullName evidence="2">DUF1116 domain-containing protein</fullName>
    </submittedName>
</protein>
<evidence type="ECO:0000256" key="1">
    <source>
        <dbReference type="SAM" id="Coils"/>
    </source>
</evidence>
<dbReference type="RefSeq" id="WP_087195555.1">
    <property type="nucleotide sequence ID" value="NZ_PPEL01000063.1"/>
</dbReference>
<evidence type="ECO:0000313" key="2">
    <source>
        <dbReference type="EMBL" id="PNV64846.1"/>
    </source>
</evidence>
<name>A0A2K2U3D4_9ACTN</name>